<reference evidence="2" key="1">
    <citation type="submission" date="2005-09" db="EMBL/GenBank/DDBJ databases">
        <authorList>
            <person name="Mural R.J."/>
            <person name="Li P.W."/>
            <person name="Adams M.D."/>
            <person name="Amanatides P.G."/>
            <person name="Baden-Tillson H."/>
            <person name="Barnstead M."/>
            <person name="Chin S.H."/>
            <person name="Dew I."/>
            <person name="Evans C.A."/>
            <person name="Ferriera S."/>
            <person name="Flanigan M."/>
            <person name="Fosler C."/>
            <person name="Glodek A."/>
            <person name="Gu Z."/>
            <person name="Holt R.A."/>
            <person name="Jennings D."/>
            <person name="Kraft C.L."/>
            <person name="Lu F."/>
            <person name="Nguyen T."/>
            <person name="Nusskern D.R."/>
            <person name="Pfannkoch C.M."/>
            <person name="Sitter C."/>
            <person name="Sutton G.G."/>
            <person name="Venter J.C."/>
            <person name="Wang Z."/>
            <person name="Woodage T."/>
            <person name="Zheng X.H."/>
            <person name="Zhong F."/>
        </authorList>
    </citation>
    <scope>NUCLEOTIDE SEQUENCE [LARGE SCALE GENOMIC DNA]</scope>
    <source>
        <strain>BN</strain>
        <strain evidence="2">Sprague-Dawley</strain>
    </source>
</reference>
<dbReference type="AlphaFoldDB" id="A6IQV4"/>
<organism evidence="1 2">
    <name type="scientific">Rattus norvegicus</name>
    <name type="common">Rat</name>
    <dbReference type="NCBI Taxonomy" id="10116"/>
    <lineage>
        <taxon>Eukaryota</taxon>
        <taxon>Metazoa</taxon>
        <taxon>Chordata</taxon>
        <taxon>Craniata</taxon>
        <taxon>Vertebrata</taxon>
        <taxon>Euteleostomi</taxon>
        <taxon>Mammalia</taxon>
        <taxon>Eutheria</taxon>
        <taxon>Euarchontoglires</taxon>
        <taxon>Glires</taxon>
        <taxon>Rodentia</taxon>
        <taxon>Myomorpha</taxon>
        <taxon>Muroidea</taxon>
        <taxon>Muridae</taxon>
        <taxon>Murinae</taxon>
        <taxon>Rattus</taxon>
    </lineage>
</organism>
<protein>
    <submittedName>
        <fullName evidence="1">RCG52538</fullName>
    </submittedName>
</protein>
<evidence type="ECO:0000313" key="2">
    <source>
        <dbReference type="Proteomes" id="UP000234681"/>
    </source>
</evidence>
<accession>A6IQV4</accession>
<proteinExistence type="predicted"/>
<dbReference type="Proteomes" id="UP000234681">
    <property type="component" value="Chromosome 11"/>
</dbReference>
<name>A6IQV4_RAT</name>
<sequence>MHTVLVDARKRKRRKTFKYAICLYIKYQHCVGIVKSRTYGVCNRCLIMVM</sequence>
<gene>
    <name evidence="1" type="ORF">rCG_52538</name>
</gene>
<dbReference type="EMBL" id="CH473967">
    <property type="protein sequence ID" value="EDM11107.1"/>
    <property type="molecule type" value="Genomic_DNA"/>
</dbReference>
<evidence type="ECO:0000313" key="1">
    <source>
        <dbReference type="EMBL" id="EDM11107.1"/>
    </source>
</evidence>